<comment type="caution">
    <text evidence="1">The sequence shown here is derived from an EMBL/GenBank/DDBJ whole genome shotgun (WGS) entry which is preliminary data.</text>
</comment>
<evidence type="ECO:0000313" key="1">
    <source>
        <dbReference type="EMBL" id="MDR6555523.1"/>
    </source>
</evidence>
<keyword evidence="2" id="KW-1185">Reference proteome</keyword>
<dbReference type="Proteomes" id="UP001267290">
    <property type="component" value="Unassembled WGS sequence"/>
</dbReference>
<dbReference type="EMBL" id="JAVDSB010000031">
    <property type="protein sequence ID" value="MDR6555523.1"/>
    <property type="molecule type" value="Genomic_DNA"/>
</dbReference>
<proteinExistence type="predicted"/>
<protein>
    <submittedName>
        <fullName evidence="1">Uncharacterized protein</fullName>
    </submittedName>
</protein>
<gene>
    <name evidence="1" type="ORF">J2736_006785</name>
</gene>
<evidence type="ECO:0000313" key="2">
    <source>
        <dbReference type="Proteomes" id="UP001267290"/>
    </source>
</evidence>
<name>A0ABU1P6Y0_9BACL</name>
<reference evidence="1 2" key="1">
    <citation type="submission" date="2023-07" db="EMBL/GenBank/DDBJ databases">
        <title>Sorghum-associated microbial communities from plants grown in Nebraska, USA.</title>
        <authorList>
            <person name="Schachtman D."/>
        </authorList>
    </citation>
    <scope>NUCLEOTIDE SEQUENCE [LARGE SCALE GENOMIC DNA]</scope>
    <source>
        <strain evidence="1 2">CC258</strain>
    </source>
</reference>
<organism evidence="1 2">
    <name type="scientific">Paenibacillus qinlingensis</name>
    <dbReference type="NCBI Taxonomy" id="1837343"/>
    <lineage>
        <taxon>Bacteria</taxon>
        <taxon>Bacillati</taxon>
        <taxon>Bacillota</taxon>
        <taxon>Bacilli</taxon>
        <taxon>Bacillales</taxon>
        <taxon>Paenibacillaceae</taxon>
        <taxon>Paenibacillus</taxon>
    </lineage>
</organism>
<accession>A0ABU1P6Y0</accession>
<sequence>MHIRTFLVERDFSGGKGCIFASFLDSDFPRTKQPCFLICWQAVKVASLEAIQISAKN</sequence>